<dbReference type="InterPro" id="IPR012675">
    <property type="entry name" value="Beta-grasp_dom_sf"/>
</dbReference>
<dbReference type="InterPro" id="IPR035985">
    <property type="entry name" value="Ubiquitin-activating_enz"/>
</dbReference>
<keyword evidence="3" id="KW-0067">ATP-binding</keyword>
<dbReference type="PANTHER" id="PTHR10953:SF102">
    <property type="entry name" value="ADENYLYLTRANSFERASE AND SULFURTRANSFERASE MOCS3"/>
    <property type="match status" value="1"/>
</dbReference>
<dbReference type="EMBL" id="UINC01015666">
    <property type="protein sequence ID" value="SVA65812.1"/>
    <property type="molecule type" value="Genomic_DNA"/>
</dbReference>
<keyword evidence="1" id="KW-0808">Transferase</keyword>
<name>A0A381XMT7_9ZZZZ</name>
<evidence type="ECO:0000259" key="4">
    <source>
        <dbReference type="Pfam" id="PF00899"/>
    </source>
</evidence>
<dbReference type="Gene3D" id="3.40.50.720">
    <property type="entry name" value="NAD(P)-binding Rossmann-like Domain"/>
    <property type="match status" value="1"/>
</dbReference>
<sequence>VTVEIYIPTPFRHLVGNRVRVLSSGTNIDEILTDLEVQFPGFTDQVCDTSGEIASHIGVYINQVEIDSLDGETTLLKNGDEIAFIPALAGGSQSVLTPEMVERYSRHLIMPQVGSVGQRKIIESKVLIVGAGGLGSPVALYLALAGIGQIGIIDFDIVDRSNLQRQILHQNDDIGRPKVESARETLLSHNPNINVTLHEAPLTSDNAFEVMEPYDIIVNGADNFATRYLVNDAAYLLHKPLVDGSILMFDGQVTTYIPGKSCYRCLYPAPPPPGLVPSCAEAGVLGAMCATIGSIQATEVLKLVLEQGEPLINRLLLYDALSLEFRTVKIRRDPNCPLCGDNPTIHELIDYEQFCGSPFPHPEDQ</sequence>
<feature type="domain" description="THIF-type NAD/FAD binding fold" evidence="4">
    <location>
        <begin position="104"/>
        <end position="337"/>
    </location>
</feature>
<evidence type="ECO:0000256" key="1">
    <source>
        <dbReference type="ARBA" id="ARBA00022679"/>
    </source>
</evidence>
<dbReference type="Pfam" id="PF00899">
    <property type="entry name" value="ThiF"/>
    <property type="match status" value="1"/>
</dbReference>
<keyword evidence="2" id="KW-0547">Nucleotide-binding</keyword>
<evidence type="ECO:0000256" key="2">
    <source>
        <dbReference type="ARBA" id="ARBA00022741"/>
    </source>
</evidence>
<dbReference type="Pfam" id="PF02597">
    <property type="entry name" value="ThiS"/>
    <property type="match status" value="1"/>
</dbReference>
<dbReference type="GO" id="GO:0008146">
    <property type="term" value="F:sulfotransferase activity"/>
    <property type="evidence" value="ECO:0007669"/>
    <property type="project" value="TreeGrafter"/>
</dbReference>
<dbReference type="GO" id="GO:0008641">
    <property type="term" value="F:ubiquitin-like modifier activating enzyme activity"/>
    <property type="evidence" value="ECO:0007669"/>
    <property type="project" value="InterPro"/>
</dbReference>
<protein>
    <recommendedName>
        <fullName evidence="4">THIF-type NAD/FAD binding fold domain-containing protein</fullName>
    </recommendedName>
</protein>
<gene>
    <name evidence="5" type="ORF">METZ01_LOCUS118666</name>
</gene>
<evidence type="ECO:0000313" key="5">
    <source>
        <dbReference type="EMBL" id="SVA65812.1"/>
    </source>
</evidence>
<dbReference type="CDD" id="cd00757">
    <property type="entry name" value="ThiF_MoeB_HesA_family"/>
    <property type="match status" value="1"/>
</dbReference>
<dbReference type="GO" id="GO:0016779">
    <property type="term" value="F:nucleotidyltransferase activity"/>
    <property type="evidence" value="ECO:0007669"/>
    <property type="project" value="TreeGrafter"/>
</dbReference>
<dbReference type="SUPFAM" id="SSF54285">
    <property type="entry name" value="MoaD/ThiS"/>
    <property type="match status" value="1"/>
</dbReference>
<dbReference type="InterPro" id="IPR045886">
    <property type="entry name" value="ThiF/MoeB/HesA"/>
</dbReference>
<dbReference type="NCBIfam" id="NF004281">
    <property type="entry name" value="PRK05690.1"/>
    <property type="match status" value="1"/>
</dbReference>
<dbReference type="InterPro" id="IPR016155">
    <property type="entry name" value="Mopterin_synth/thiamin_S_b"/>
</dbReference>
<feature type="non-terminal residue" evidence="5">
    <location>
        <position position="1"/>
    </location>
</feature>
<evidence type="ECO:0000256" key="3">
    <source>
        <dbReference type="ARBA" id="ARBA00022840"/>
    </source>
</evidence>
<reference evidence="5" key="1">
    <citation type="submission" date="2018-05" db="EMBL/GenBank/DDBJ databases">
        <authorList>
            <person name="Lanie J.A."/>
            <person name="Ng W.-L."/>
            <person name="Kazmierczak K.M."/>
            <person name="Andrzejewski T.M."/>
            <person name="Davidsen T.M."/>
            <person name="Wayne K.J."/>
            <person name="Tettelin H."/>
            <person name="Glass J.I."/>
            <person name="Rusch D."/>
            <person name="Podicherti R."/>
            <person name="Tsui H.-C.T."/>
            <person name="Winkler M.E."/>
        </authorList>
    </citation>
    <scope>NUCLEOTIDE SEQUENCE</scope>
</reference>
<dbReference type="SUPFAM" id="SSF69572">
    <property type="entry name" value="Activating enzymes of the ubiquitin-like proteins"/>
    <property type="match status" value="1"/>
</dbReference>
<dbReference type="GO" id="GO:0004792">
    <property type="term" value="F:thiosulfate-cyanide sulfurtransferase activity"/>
    <property type="evidence" value="ECO:0007669"/>
    <property type="project" value="TreeGrafter"/>
</dbReference>
<dbReference type="GO" id="GO:0005829">
    <property type="term" value="C:cytosol"/>
    <property type="evidence" value="ECO:0007669"/>
    <property type="project" value="TreeGrafter"/>
</dbReference>
<dbReference type="InterPro" id="IPR003749">
    <property type="entry name" value="ThiS/MoaD-like"/>
</dbReference>
<dbReference type="InterPro" id="IPR000594">
    <property type="entry name" value="ThiF_NAD_FAD-bd"/>
</dbReference>
<dbReference type="FunFam" id="3.40.50.720:FF:000033">
    <property type="entry name" value="Adenylyltransferase and sulfurtransferase MOCS3"/>
    <property type="match status" value="1"/>
</dbReference>
<organism evidence="5">
    <name type="scientific">marine metagenome</name>
    <dbReference type="NCBI Taxonomy" id="408172"/>
    <lineage>
        <taxon>unclassified sequences</taxon>
        <taxon>metagenomes</taxon>
        <taxon>ecological metagenomes</taxon>
    </lineage>
</organism>
<accession>A0A381XMT7</accession>
<dbReference type="PANTHER" id="PTHR10953">
    <property type="entry name" value="UBIQUITIN-ACTIVATING ENZYME E1"/>
    <property type="match status" value="1"/>
</dbReference>
<dbReference type="GO" id="GO:0005524">
    <property type="term" value="F:ATP binding"/>
    <property type="evidence" value="ECO:0007669"/>
    <property type="project" value="UniProtKB-KW"/>
</dbReference>
<proteinExistence type="predicted"/>
<dbReference type="AlphaFoldDB" id="A0A381XMT7"/>
<dbReference type="Gene3D" id="3.10.20.30">
    <property type="match status" value="1"/>
</dbReference>